<accession>A0A183TRI2</accession>
<dbReference type="GO" id="GO:0005634">
    <property type="term" value="C:nucleus"/>
    <property type="evidence" value="ECO:0007669"/>
    <property type="project" value="UniProtKB-SubCell"/>
</dbReference>
<dbReference type="WBParaSite" id="SSLN_0001980401-mRNA-1">
    <property type="protein sequence ID" value="SSLN_0001980401-mRNA-1"/>
    <property type="gene ID" value="SSLN_0001980401"/>
</dbReference>
<evidence type="ECO:0000256" key="1">
    <source>
        <dbReference type="ARBA" id="ARBA00004123"/>
    </source>
</evidence>
<dbReference type="Proteomes" id="UP000275846">
    <property type="component" value="Unassembled WGS sequence"/>
</dbReference>
<gene>
    <name evidence="4" type="ORF">SSLN_LOCUS19080</name>
</gene>
<organism evidence="6">
    <name type="scientific">Schistocephalus solidus</name>
    <name type="common">Tapeworm</name>
    <dbReference type="NCBI Taxonomy" id="70667"/>
    <lineage>
        <taxon>Eukaryota</taxon>
        <taxon>Metazoa</taxon>
        <taxon>Spiralia</taxon>
        <taxon>Lophotrochozoa</taxon>
        <taxon>Platyhelminthes</taxon>
        <taxon>Cestoda</taxon>
        <taxon>Eucestoda</taxon>
        <taxon>Diphyllobothriidea</taxon>
        <taxon>Diphyllobothriidae</taxon>
        <taxon>Schistocephalus</taxon>
    </lineage>
</organism>
<comment type="subcellular location">
    <subcellularLocation>
        <location evidence="1">Nucleus</location>
    </subcellularLocation>
</comment>
<dbReference type="Gene3D" id="1.20.890.10">
    <property type="entry name" value="cAMP-dependent protein kinase regulatory subunit, dimerization-anchoring domain"/>
    <property type="match status" value="1"/>
</dbReference>
<dbReference type="InterPro" id="IPR049629">
    <property type="entry name" value="DPY30_SDC1_DD"/>
</dbReference>
<keyword evidence="3" id="KW-0539">Nucleus</keyword>
<dbReference type="Pfam" id="PF05186">
    <property type="entry name" value="Dpy-30"/>
    <property type="match status" value="1"/>
</dbReference>
<sequence length="68" mass="7712">MAGSTRQESQDVTREDLRYLDTRPYLDRTVVPVLMQGLSFLAKERPPNPIGALANFLMQHAEGHEQQS</sequence>
<reference evidence="4 5" key="2">
    <citation type="submission" date="2018-11" db="EMBL/GenBank/DDBJ databases">
        <authorList>
            <consortium name="Pathogen Informatics"/>
        </authorList>
    </citation>
    <scope>NUCLEOTIDE SEQUENCE [LARGE SCALE GENOMIC DNA]</scope>
    <source>
        <strain evidence="4 5">NST_G2</strain>
    </source>
</reference>
<evidence type="ECO:0000313" key="4">
    <source>
        <dbReference type="EMBL" id="VDM05466.1"/>
    </source>
</evidence>
<evidence type="ECO:0000313" key="5">
    <source>
        <dbReference type="Proteomes" id="UP000275846"/>
    </source>
</evidence>
<dbReference type="InterPro" id="IPR007858">
    <property type="entry name" value="Dpy-30_motif"/>
</dbReference>
<comment type="similarity">
    <text evidence="2">Belongs to the dpy-30 family.</text>
</comment>
<protein>
    <submittedName>
        <fullName evidence="6">Protein dpy-30 homolog</fullName>
    </submittedName>
</protein>
<evidence type="ECO:0000256" key="2">
    <source>
        <dbReference type="ARBA" id="ARBA00010849"/>
    </source>
</evidence>
<evidence type="ECO:0000313" key="6">
    <source>
        <dbReference type="WBParaSite" id="SSLN_0001980401-mRNA-1"/>
    </source>
</evidence>
<dbReference type="STRING" id="70667.A0A183TRI2"/>
<reference evidence="6" key="1">
    <citation type="submission" date="2016-06" db="UniProtKB">
        <authorList>
            <consortium name="WormBaseParasite"/>
        </authorList>
    </citation>
    <scope>IDENTIFICATION</scope>
</reference>
<evidence type="ECO:0000256" key="3">
    <source>
        <dbReference type="ARBA" id="ARBA00023242"/>
    </source>
</evidence>
<dbReference type="EMBL" id="UYSU01046185">
    <property type="protein sequence ID" value="VDM05466.1"/>
    <property type="molecule type" value="Genomic_DNA"/>
</dbReference>
<dbReference type="CDD" id="cd22965">
    <property type="entry name" value="DD_DPY30_SDC1"/>
    <property type="match status" value="1"/>
</dbReference>
<proteinExistence type="inferred from homology"/>
<dbReference type="OrthoDB" id="417678at2759"/>
<name>A0A183TRI2_SCHSO</name>
<dbReference type="AlphaFoldDB" id="A0A183TRI2"/>
<keyword evidence="5" id="KW-1185">Reference proteome</keyword>